<reference evidence="1" key="1">
    <citation type="submission" date="2014-11" db="EMBL/GenBank/DDBJ databases">
        <authorList>
            <person name="Amaro Gonzalez C."/>
        </authorList>
    </citation>
    <scope>NUCLEOTIDE SEQUENCE</scope>
</reference>
<dbReference type="EMBL" id="GBXM01042218">
    <property type="protein sequence ID" value="JAH66359.1"/>
    <property type="molecule type" value="Transcribed_RNA"/>
</dbReference>
<name>A0A0E9UKI9_ANGAN</name>
<reference evidence="1" key="2">
    <citation type="journal article" date="2015" name="Fish Shellfish Immunol.">
        <title>Early steps in the European eel (Anguilla anguilla)-Vibrio vulnificus interaction in the gills: Role of the RtxA13 toxin.</title>
        <authorList>
            <person name="Callol A."/>
            <person name="Pajuelo D."/>
            <person name="Ebbesson L."/>
            <person name="Teles M."/>
            <person name="MacKenzie S."/>
            <person name="Amaro C."/>
        </authorList>
    </citation>
    <scope>NUCLEOTIDE SEQUENCE</scope>
</reference>
<accession>A0A0E9UKI9</accession>
<protein>
    <submittedName>
        <fullName evidence="1">Uncharacterized protein</fullName>
    </submittedName>
</protein>
<dbReference type="AlphaFoldDB" id="A0A0E9UKI9"/>
<evidence type="ECO:0000313" key="1">
    <source>
        <dbReference type="EMBL" id="JAH66359.1"/>
    </source>
</evidence>
<proteinExistence type="predicted"/>
<organism evidence="1">
    <name type="scientific">Anguilla anguilla</name>
    <name type="common">European freshwater eel</name>
    <name type="synonym">Muraena anguilla</name>
    <dbReference type="NCBI Taxonomy" id="7936"/>
    <lineage>
        <taxon>Eukaryota</taxon>
        <taxon>Metazoa</taxon>
        <taxon>Chordata</taxon>
        <taxon>Craniata</taxon>
        <taxon>Vertebrata</taxon>
        <taxon>Euteleostomi</taxon>
        <taxon>Actinopterygii</taxon>
        <taxon>Neopterygii</taxon>
        <taxon>Teleostei</taxon>
        <taxon>Anguilliformes</taxon>
        <taxon>Anguillidae</taxon>
        <taxon>Anguilla</taxon>
    </lineage>
</organism>
<sequence length="32" mass="3615">MASPKKRISYCVNTCLFSSTLNGMYIGKFKII</sequence>